<dbReference type="PANTHER" id="PTHR47356:SF2">
    <property type="entry name" value="FAD-BINDING DOMAIN-CONTAINING PROTEIN-RELATED"/>
    <property type="match status" value="1"/>
</dbReference>
<evidence type="ECO:0000313" key="9">
    <source>
        <dbReference type="Proteomes" id="UP000838763"/>
    </source>
</evidence>
<dbReference type="AlphaFoldDB" id="A0A9P1GZA9"/>
<evidence type="ECO:0000256" key="4">
    <source>
        <dbReference type="ARBA" id="ARBA00022827"/>
    </source>
</evidence>
<keyword evidence="3" id="KW-0285">Flavoprotein</keyword>
<dbReference type="OrthoDB" id="2431938at2759"/>
<evidence type="ECO:0000256" key="5">
    <source>
        <dbReference type="ARBA" id="ARBA00023002"/>
    </source>
</evidence>
<sequence length="201" mass="21877">MRVIIIGAGPAGLALGHALTQAGIDDFVILERRQKVVEATGAGLGLWPHAVRILDQLGNGLFEAAEKIVPKMKKSVRLGNEGGLVLATDLFAHVEENHGYAFWMFERMRLLELLYTHLPRVEERVLTGKTVTSLSQTDSTVTVECDDGSKYTGDILVGADGIHSTTRTLLYPGTHDPETELAKGFTSTFRAMFGCGPLLRD</sequence>
<keyword evidence="4" id="KW-0274">FAD</keyword>
<comment type="cofactor">
    <cofactor evidence="1">
        <name>FAD</name>
        <dbReference type="ChEBI" id="CHEBI:57692"/>
    </cofactor>
</comment>
<name>A0A9P1GZA9_9PEZI</name>
<dbReference type="InterPro" id="IPR002938">
    <property type="entry name" value="FAD-bd"/>
</dbReference>
<accession>A0A9P1GZA9</accession>
<dbReference type="Proteomes" id="UP000838763">
    <property type="component" value="Unassembled WGS sequence"/>
</dbReference>
<dbReference type="InterPro" id="IPR050562">
    <property type="entry name" value="FAD_mOase_fung"/>
</dbReference>
<comment type="similarity">
    <text evidence="2">Belongs to the paxM FAD-dependent monooxygenase family.</text>
</comment>
<dbReference type="InterPro" id="IPR036188">
    <property type="entry name" value="FAD/NAD-bd_sf"/>
</dbReference>
<dbReference type="Pfam" id="PF01494">
    <property type="entry name" value="FAD_binding_3"/>
    <property type="match status" value="1"/>
</dbReference>
<keyword evidence="5" id="KW-0560">Oxidoreductase</keyword>
<evidence type="ECO:0000256" key="6">
    <source>
        <dbReference type="ARBA" id="ARBA00023033"/>
    </source>
</evidence>
<evidence type="ECO:0000259" key="7">
    <source>
        <dbReference type="Pfam" id="PF01494"/>
    </source>
</evidence>
<dbReference type="PRINTS" id="PR00420">
    <property type="entry name" value="RNGMNOXGNASE"/>
</dbReference>
<evidence type="ECO:0000256" key="2">
    <source>
        <dbReference type="ARBA" id="ARBA00007992"/>
    </source>
</evidence>
<evidence type="ECO:0000313" key="8">
    <source>
        <dbReference type="EMBL" id="CAI4213653.1"/>
    </source>
</evidence>
<feature type="domain" description="FAD-binding" evidence="7">
    <location>
        <begin position="2"/>
        <end position="170"/>
    </location>
</feature>
<dbReference type="GO" id="GO:0004497">
    <property type="term" value="F:monooxygenase activity"/>
    <property type="evidence" value="ECO:0007669"/>
    <property type="project" value="UniProtKB-KW"/>
</dbReference>
<dbReference type="EMBL" id="CALLCH030000008">
    <property type="protein sequence ID" value="CAI4213653.1"/>
    <property type="molecule type" value="Genomic_DNA"/>
</dbReference>
<dbReference type="GO" id="GO:0071949">
    <property type="term" value="F:FAD binding"/>
    <property type="evidence" value="ECO:0007669"/>
    <property type="project" value="InterPro"/>
</dbReference>
<keyword evidence="9" id="KW-1185">Reference proteome</keyword>
<organism evidence="8 9">
    <name type="scientific">Parascedosporium putredinis</name>
    <dbReference type="NCBI Taxonomy" id="1442378"/>
    <lineage>
        <taxon>Eukaryota</taxon>
        <taxon>Fungi</taxon>
        <taxon>Dikarya</taxon>
        <taxon>Ascomycota</taxon>
        <taxon>Pezizomycotina</taxon>
        <taxon>Sordariomycetes</taxon>
        <taxon>Hypocreomycetidae</taxon>
        <taxon>Microascales</taxon>
        <taxon>Microascaceae</taxon>
        <taxon>Parascedosporium</taxon>
    </lineage>
</organism>
<gene>
    <name evidence="8" type="ORF">PPNO1_LOCUS3397</name>
</gene>
<comment type="caution">
    <text evidence="8">The sequence shown here is derived from an EMBL/GenBank/DDBJ whole genome shotgun (WGS) entry which is preliminary data.</text>
</comment>
<evidence type="ECO:0000256" key="3">
    <source>
        <dbReference type="ARBA" id="ARBA00022630"/>
    </source>
</evidence>
<protein>
    <recommendedName>
        <fullName evidence="7">FAD-binding domain-containing protein</fullName>
    </recommendedName>
</protein>
<reference evidence="8" key="1">
    <citation type="submission" date="2022-11" db="EMBL/GenBank/DDBJ databases">
        <authorList>
            <person name="Scott C."/>
            <person name="Bruce N."/>
        </authorList>
    </citation>
    <scope>NUCLEOTIDE SEQUENCE</scope>
</reference>
<dbReference type="PANTHER" id="PTHR47356">
    <property type="entry name" value="FAD-DEPENDENT MONOOXYGENASE ASQG-RELATED"/>
    <property type="match status" value="1"/>
</dbReference>
<keyword evidence="6" id="KW-0503">Monooxygenase</keyword>
<dbReference type="SUPFAM" id="SSF51905">
    <property type="entry name" value="FAD/NAD(P)-binding domain"/>
    <property type="match status" value="1"/>
</dbReference>
<proteinExistence type="inferred from homology"/>
<dbReference type="Gene3D" id="3.50.50.60">
    <property type="entry name" value="FAD/NAD(P)-binding domain"/>
    <property type="match status" value="1"/>
</dbReference>
<evidence type="ECO:0000256" key="1">
    <source>
        <dbReference type="ARBA" id="ARBA00001974"/>
    </source>
</evidence>